<sequence>MNTVKNFLLDELEDAVVIKRELEDGKQNPISNYIACVMVERDLITLGESFTPSGGGQPVLVDASNIVDLLVGLTFEGKAYFFGNGTVNGSKARPEEMMESQAYGSYTEPRPTGHVKELIEFTYKNSFLNTPFLNALRRRTKKFDVFVFTDTTVQQIRYRRNQPIFKGIGSALTGNALEEVTGGFQISYNDEKGELEPWVGINEDDLDAERIAYTFGAYGAPTGLTAVAGAEGRYTMVTGTGGHFTRTVEQAAGSPVYSIFKDGNKAIPNAEPVTVDSNTGKVTVGNTLPVGRYTYTVVAENATGVRGKYTFTIHVNPA</sequence>
<keyword evidence="2" id="KW-1185">Reference proteome</keyword>
<proteinExistence type="predicted"/>
<reference evidence="2" key="1">
    <citation type="journal article" date="2019" name="Int. J. Syst. Evol. Microbiol.">
        <title>The Global Catalogue of Microorganisms (GCM) 10K type strain sequencing project: providing services to taxonomists for standard genome sequencing and annotation.</title>
        <authorList>
            <consortium name="The Broad Institute Genomics Platform"/>
            <consortium name="The Broad Institute Genome Sequencing Center for Infectious Disease"/>
            <person name="Wu L."/>
            <person name="Ma J."/>
        </authorList>
    </citation>
    <scope>NUCLEOTIDE SEQUENCE [LARGE SCALE GENOMIC DNA]</scope>
    <source>
        <strain evidence="2">JCM 17927</strain>
    </source>
</reference>
<dbReference type="InterPro" id="IPR013783">
    <property type="entry name" value="Ig-like_fold"/>
</dbReference>
<dbReference type="Gene3D" id="2.60.40.10">
    <property type="entry name" value="Immunoglobulins"/>
    <property type="match status" value="1"/>
</dbReference>
<accession>A0ABP8NAP5</accession>
<evidence type="ECO:0000313" key="2">
    <source>
        <dbReference type="Proteomes" id="UP001501175"/>
    </source>
</evidence>
<evidence type="ECO:0000313" key="1">
    <source>
        <dbReference type="EMBL" id="GAA4464178.1"/>
    </source>
</evidence>
<dbReference type="EMBL" id="BAABHD010000076">
    <property type="protein sequence ID" value="GAA4464178.1"/>
    <property type="molecule type" value="Genomic_DNA"/>
</dbReference>
<dbReference type="Proteomes" id="UP001501175">
    <property type="component" value="Unassembled WGS sequence"/>
</dbReference>
<name>A0ABP8NAP5_9BACT</name>
<dbReference type="RefSeq" id="WP_345246964.1">
    <property type="nucleotide sequence ID" value="NZ_BAABHD010000076.1"/>
</dbReference>
<protein>
    <submittedName>
        <fullName evidence="1">Uncharacterized protein</fullName>
    </submittedName>
</protein>
<gene>
    <name evidence="1" type="ORF">GCM10023189_43120</name>
</gene>
<organism evidence="1 2">
    <name type="scientific">Nibrella saemangeumensis</name>
    <dbReference type="NCBI Taxonomy" id="1084526"/>
    <lineage>
        <taxon>Bacteria</taxon>
        <taxon>Pseudomonadati</taxon>
        <taxon>Bacteroidota</taxon>
        <taxon>Cytophagia</taxon>
        <taxon>Cytophagales</taxon>
        <taxon>Spirosomataceae</taxon>
        <taxon>Nibrella</taxon>
    </lineage>
</organism>
<comment type="caution">
    <text evidence="1">The sequence shown here is derived from an EMBL/GenBank/DDBJ whole genome shotgun (WGS) entry which is preliminary data.</text>
</comment>